<organism evidence="2 3">
    <name type="scientific">Fusarium globosum</name>
    <dbReference type="NCBI Taxonomy" id="78864"/>
    <lineage>
        <taxon>Eukaryota</taxon>
        <taxon>Fungi</taxon>
        <taxon>Dikarya</taxon>
        <taxon>Ascomycota</taxon>
        <taxon>Pezizomycotina</taxon>
        <taxon>Sordariomycetes</taxon>
        <taxon>Hypocreomycetidae</taxon>
        <taxon>Hypocreales</taxon>
        <taxon>Nectriaceae</taxon>
        <taxon>Fusarium</taxon>
        <taxon>Fusarium fujikuroi species complex</taxon>
    </lineage>
</organism>
<dbReference type="EMBL" id="JAAQPF010000646">
    <property type="protein sequence ID" value="KAF5698555.1"/>
    <property type="molecule type" value="Genomic_DNA"/>
</dbReference>
<protein>
    <submittedName>
        <fullName evidence="2">Uncharacterized protein</fullName>
    </submittedName>
</protein>
<dbReference type="Proteomes" id="UP000532311">
    <property type="component" value="Unassembled WGS sequence"/>
</dbReference>
<keyword evidence="3" id="KW-1185">Reference proteome</keyword>
<accession>A0A8H5XR29</accession>
<name>A0A8H5XR29_9HYPO</name>
<evidence type="ECO:0000256" key="1">
    <source>
        <dbReference type="SAM" id="MobiDB-lite"/>
    </source>
</evidence>
<reference evidence="2 3" key="1">
    <citation type="submission" date="2020-05" db="EMBL/GenBank/DDBJ databases">
        <title>Identification and distribution of gene clusters putatively required for synthesis of sphingolipid metabolism inhibitors in phylogenetically diverse species of the filamentous fungus Fusarium.</title>
        <authorList>
            <person name="Kim H.-S."/>
            <person name="Busman M."/>
            <person name="Brown D.W."/>
            <person name="Divon H."/>
            <person name="Uhlig S."/>
            <person name="Proctor R.H."/>
        </authorList>
    </citation>
    <scope>NUCLEOTIDE SEQUENCE [LARGE SCALE GENOMIC DNA]</scope>
    <source>
        <strain evidence="2 3">NRRL 26131</strain>
    </source>
</reference>
<sequence length="354" mass="40300">MGDKRSPNTSGDAAQDVTDVKAEDENDTNPTIIPRDADEDINKEMLYRPLEPGTKAARYTGPPRGGKMLSFRPGVFRQSHRPFLKGTSRELKKQEEAEQGRFTRWRTNPDEIDYSSIPVIQLTEASDSAQSFEAFHATVIEPNKEDIDLVLVEYNKSVHILDQRNDVQFFEKYHKQYTSGYLDEFGRPRTKFNLRPDKALDINIGFLRTSKEATHDCEVQNYPRLYAACFIAWHGPSFRYFFSKAAEVDENPSEVFFSIPRNARITVKSWEDRVRDVARDTMRETVRENNWNWAAVLALAVLKKGFTPSEYDLGGFVNWKEFAEQNGLGGLFYGVISSDESGSSAEESSSAGDE</sequence>
<feature type="region of interest" description="Disordered" evidence="1">
    <location>
        <begin position="1"/>
        <end position="66"/>
    </location>
</feature>
<dbReference type="AlphaFoldDB" id="A0A8H5XR29"/>
<evidence type="ECO:0000313" key="2">
    <source>
        <dbReference type="EMBL" id="KAF5698555.1"/>
    </source>
</evidence>
<comment type="caution">
    <text evidence="2">The sequence shown here is derived from an EMBL/GenBank/DDBJ whole genome shotgun (WGS) entry which is preliminary data.</text>
</comment>
<evidence type="ECO:0000313" key="3">
    <source>
        <dbReference type="Proteomes" id="UP000532311"/>
    </source>
</evidence>
<proteinExistence type="predicted"/>
<gene>
    <name evidence="2" type="ORF">FGLOB1_11979</name>
</gene>